<proteinExistence type="predicted"/>
<dbReference type="HOGENOM" id="CLU_1360295_0_0_1"/>
<dbReference type="VEuPathDB" id="FungiDB:CPSG_08441"/>
<dbReference type="Proteomes" id="UP000002497">
    <property type="component" value="Unassembled WGS sequence"/>
</dbReference>
<protein>
    <submittedName>
        <fullName evidence="3">Predicted protein</fullName>
    </submittedName>
</protein>
<gene>
    <name evidence="3" type="ORF">CPSG_08441</name>
</gene>
<feature type="region of interest" description="Disordered" evidence="1">
    <location>
        <begin position="174"/>
        <end position="201"/>
    </location>
</feature>
<sequence length="201" mass="22854">MKESNGYAQYMSKRSAMSHPTSRGFLNRMYSILSMMVMMMIFSLSSKEKKKEKFSRRERQHWDYLTVGTSAGDSHGYSRGKVTTGDIITDQVTLSLTGAPCRPTDFSALQTGAGKTGRWLASRFSAISLWKPVRFSPAARSPTFAFYIRPTWVQSCKERLERHDPRPLQVIRPTQQSPWKCPNNPHQAPALPHPMQVVDVK</sequence>
<reference evidence="4" key="2">
    <citation type="submission" date="2010-03" db="EMBL/GenBank/DDBJ databases">
        <title>The genome sequence of Coccidioides posadasii strain Silveira.</title>
        <authorList>
            <consortium name="The Broad Institute Genome Sequencing Center for Infectious Disease"/>
            <person name="Neafsey D."/>
            <person name="Orbach M."/>
            <person name="Henn M.R."/>
            <person name="Cole G.T."/>
            <person name="Galgiani J."/>
            <person name="Gardner M.J."/>
            <person name="Kirkland T.N."/>
            <person name="Taylor J.W."/>
            <person name="Young S.K."/>
            <person name="Zeng Q."/>
            <person name="Koehrsen M."/>
            <person name="Alvarado L."/>
            <person name="Berlin A."/>
            <person name="Borenstein D."/>
            <person name="Chapman S.B."/>
            <person name="Chen Z."/>
            <person name="Engels R."/>
            <person name="Freedman E."/>
            <person name="Gellesch M."/>
            <person name="Goldberg J."/>
            <person name="Griggs A."/>
            <person name="Gujja S."/>
            <person name="Heilman E."/>
            <person name="Heiman D."/>
            <person name="Howarth C."/>
            <person name="Jen D."/>
            <person name="Larson L."/>
            <person name="Mehta T."/>
            <person name="Neiman D."/>
            <person name="Park D."/>
            <person name="Pearson M."/>
            <person name="Richards J."/>
            <person name="Roberts A."/>
            <person name="Saif S."/>
            <person name="Shea T."/>
            <person name="Shenoy N."/>
            <person name="Sisk P."/>
            <person name="Stolte C."/>
            <person name="Sykes S."/>
            <person name="Walk T."/>
            <person name="White J."/>
            <person name="Yandava C."/>
            <person name="Haas B."/>
            <person name="Nusbaum C."/>
            <person name="Birren B."/>
        </authorList>
    </citation>
    <scope>NUCLEOTIDE SEQUENCE [LARGE SCALE GENOMIC DNA]</scope>
    <source>
        <strain evidence="4">RMSCC 757 / Silveira</strain>
    </source>
</reference>
<organism evidence="4">
    <name type="scientific">Coccidioides posadasii (strain RMSCC 757 / Silveira)</name>
    <name type="common">Valley fever fungus</name>
    <dbReference type="NCBI Taxonomy" id="443226"/>
    <lineage>
        <taxon>Eukaryota</taxon>
        <taxon>Fungi</taxon>
        <taxon>Dikarya</taxon>
        <taxon>Ascomycota</taxon>
        <taxon>Pezizomycotina</taxon>
        <taxon>Eurotiomycetes</taxon>
        <taxon>Eurotiomycetidae</taxon>
        <taxon>Onygenales</taxon>
        <taxon>Onygenaceae</taxon>
        <taxon>Coccidioides</taxon>
    </lineage>
</organism>
<evidence type="ECO:0000256" key="1">
    <source>
        <dbReference type="SAM" id="MobiDB-lite"/>
    </source>
</evidence>
<keyword evidence="2" id="KW-1133">Transmembrane helix</keyword>
<accession>E9DFC6</accession>
<evidence type="ECO:0000313" key="4">
    <source>
        <dbReference type="Proteomes" id="UP000002497"/>
    </source>
</evidence>
<keyword evidence="4" id="KW-1185">Reference proteome</keyword>
<evidence type="ECO:0000256" key="2">
    <source>
        <dbReference type="SAM" id="Phobius"/>
    </source>
</evidence>
<keyword evidence="2" id="KW-0472">Membrane</keyword>
<reference evidence="4" key="1">
    <citation type="journal article" date="2010" name="Genome Res.">
        <title>Population genomic sequencing of Coccidioides fungi reveals recent hybridization and transposon control.</title>
        <authorList>
            <person name="Neafsey D.E."/>
            <person name="Barker B.M."/>
            <person name="Sharpton T.J."/>
            <person name="Stajich J.E."/>
            <person name="Park D.J."/>
            <person name="Whiston E."/>
            <person name="Hung C.-Y."/>
            <person name="McMahan C."/>
            <person name="White J."/>
            <person name="Sykes S."/>
            <person name="Heiman D."/>
            <person name="Young S."/>
            <person name="Zeng Q."/>
            <person name="Abouelleil A."/>
            <person name="Aftuck L."/>
            <person name="Bessette D."/>
            <person name="Brown A."/>
            <person name="FitzGerald M."/>
            <person name="Lui A."/>
            <person name="Macdonald J.P."/>
            <person name="Priest M."/>
            <person name="Orbach M.J."/>
            <person name="Galgiani J.N."/>
            <person name="Kirkland T.N."/>
            <person name="Cole G.T."/>
            <person name="Birren B.W."/>
            <person name="Henn M.R."/>
            <person name="Taylor J.W."/>
            <person name="Rounsley S.D."/>
        </authorList>
    </citation>
    <scope>NUCLEOTIDE SEQUENCE [LARGE SCALE GENOMIC DNA]</scope>
    <source>
        <strain evidence="4">RMSCC 757 / Silveira</strain>
    </source>
</reference>
<name>E9DFC6_COCPS</name>
<dbReference type="EMBL" id="GL636503">
    <property type="protein sequence ID" value="EFW14783.1"/>
    <property type="molecule type" value="Genomic_DNA"/>
</dbReference>
<evidence type="ECO:0000313" key="3">
    <source>
        <dbReference type="EMBL" id="EFW14783.1"/>
    </source>
</evidence>
<feature type="transmembrane region" description="Helical" evidence="2">
    <location>
        <begin position="29"/>
        <end position="46"/>
    </location>
</feature>
<keyword evidence="2" id="KW-0812">Transmembrane</keyword>
<dbReference type="AlphaFoldDB" id="E9DFC6"/>